<evidence type="ECO:0000313" key="1">
    <source>
        <dbReference type="EMBL" id="MCC0177224.1"/>
    </source>
</evidence>
<sequence length="104" mass="11901">MTQYVLAIPQVDSSLPWHRVKVFDSKVEAVKYSDDNLGTDNGWYCMLSYDGEYYIADTIHPNLSPSNNPHLAIDVFHHRADCIKYIQANYNSDSEGIIYLISEV</sequence>
<dbReference type="RefSeq" id="WP_229640271.1">
    <property type="nucleotide sequence ID" value="NZ_JADWDC010000018.1"/>
</dbReference>
<accession>A0A964FH27</accession>
<reference evidence="1" key="1">
    <citation type="journal article" date="2021" name="Antonie Van Leeuwenhoek">
        <title>Draft genome and description of Waterburya agarophytonicola gen. nov. sp. nov. (Pleurocapsales, Cyanobacteria): a seaweed symbiont.</title>
        <authorList>
            <person name="Bonthond G."/>
            <person name="Shalygin S."/>
            <person name="Bayer T."/>
            <person name="Weinberger F."/>
        </authorList>
    </citation>
    <scope>NUCLEOTIDE SEQUENCE</scope>
    <source>
        <strain evidence="1">KI4</strain>
    </source>
</reference>
<dbReference type="EMBL" id="JADWDC010000018">
    <property type="protein sequence ID" value="MCC0177224.1"/>
    <property type="molecule type" value="Genomic_DNA"/>
</dbReference>
<name>A0A964FH27_9CYAN</name>
<comment type="caution">
    <text evidence="1">The sequence shown here is derived from an EMBL/GenBank/DDBJ whole genome shotgun (WGS) entry which is preliminary data.</text>
</comment>
<gene>
    <name evidence="1" type="ORF">I4641_09565</name>
</gene>
<dbReference type="Proteomes" id="UP000729733">
    <property type="component" value="Unassembled WGS sequence"/>
</dbReference>
<proteinExistence type="predicted"/>
<protein>
    <submittedName>
        <fullName evidence="1">Uncharacterized protein</fullName>
    </submittedName>
</protein>
<evidence type="ECO:0000313" key="2">
    <source>
        <dbReference type="Proteomes" id="UP000729733"/>
    </source>
</evidence>
<dbReference type="AlphaFoldDB" id="A0A964FH27"/>
<organism evidence="1 2">
    <name type="scientific">Waterburya agarophytonicola KI4</name>
    <dbReference type="NCBI Taxonomy" id="2874699"/>
    <lineage>
        <taxon>Bacteria</taxon>
        <taxon>Bacillati</taxon>
        <taxon>Cyanobacteriota</taxon>
        <taxon>Cyanophyceae</taxon>
        <taxon>Pleurocapsales</taxon>
        <taxon>Hyellaceae</taxon>
        <taxon>Waterburya</taxon>
        <taxon>Waterburya agarophytonicola</taxon>
    </lineage>
</organism>
<keyword evidence="2" id="KW-1185">Reference proteome</keyword>